<dbReference type="KEGG" id="mcak:MCCS_11420"/>
<dbReference type="STRING" id="1855823.MCCS_11420"/>
<proteinExistence type="predicted"/>
<accession>A0A1W7AB17</accession>
<dbReference type="Pfam" id="PF10094">
    <property type="entry name" value="DUF2332"/>
    <property type="match status" value="1"/>
</dbReference>
<evidence type="ECO:0000313" key="1">
    <source>
        <dbReference type="EMBL" id="ARQ06788.1"/>
    </source>
</evidence>
<protein>
    <recommendedName>
        <fullName evidence="3">DUF2332 family protein</fullName>
    </recommendedName>
</protein>
<name>A0A1W7AB17_9STAP</name>
<dbReference type="InterPro" id="IPR011200">
    <property type="entry name" value="UCP012608"/>
</dbReference>
<dbReference type="Proteomes" id="UP000194154">
    <property type="component" value="Chromosome"/>
</dbReference>
<dbReference type="RefSeq" id="WP_086042436.1">
    <property type="nucleotide sequence ID" value="NZ_CBCRZA010000005.1"/>
</dbReference>
<dbReference type="GeneID" id="35295272"/>
<dbReference type="EMBL" id="CP021059">
    <property type="protein sequence ID" value="ARQ06788.1"/>
    <property type="molecule type" value="Genomic_DNA"/>
</dbReference>
<keyword evidence="2" id="KW-1185">Reference proteome</keyword>
<evidence type="ECO:0008006" key="3">
    <source>
        <dbReference type="Google" id="ProtNLM"/>
    </source>
</evidence>
<evidence type="ECO:0000313" key="2">
    <source>
        <dbReference type="Proteomes" id="UP000194154"/>
    </source>
</evidence>
<gene>
    <name evidence="1" type="ORF">MCCS_11420</name>
</gene>
<dbReference type="OrthoDB" id="9789360at2"/>
<organism evidence="1 2">
    <name type="scientific">Macrococcoides canis</name>
    <dbReference type="NCBI Taxonomy" id="1855823"/>
    <lineage>
        <taxon>Bacteria</taxon>
        <taxon>Bacillati</taxon>
        <taxon>Bacillota</taxon>
        <taxon>Bacilli</taxon>
        <taxon>Bacillales</taxon>
        <taxon>Staphylococcaceae</taxon>
        <taxon>Macrococcoides</taxon>
    </lineage>
</organism>
<reference evidence="1 2" key="1">
    <citation type="journal article" date="2017" name="Int. J. Syst. Evol. Microbiol.">
        <title>Macrococcus canis sp. nov., a skin bacterium associated with infections in dogs.</title>
        <authorList>
            <person name="Gobeli Brawand S."/>
            <person name="Cotting K."/>
            <person name="Gomez-Sanz E."/>
            <person name="Collaud A."/>
            <person name="Thomann A."/>
            <person name="Brodard I."/>
            <person name="Rodriguez-Campos S."/>
            <person name="Strauss C."/>
            <person name="Perreten V."/>
        </authorList>
    </citation>
    <scope>NUCLEOTIDE SEQUENCE [LARGE SCALE GENOMIC DNA]</scope>
    <source>
        <strain evidence="1 2">KM45013</strain>
    </source>
</reference>
<dbReference type="AlphaFoldDB" id="A0A1W7AB17"/>
<sequence length="344" mass="41188">MPEKLKKQFQAYKEIVKSDSPLYHYIADKISEDEKYLTQLKPYAVDASFIPLFFTAVLKSLYIYEDDLRDYYLNFTDKPKAPDDKLVRHFKSFTDRYMTNISQDIRRYDLKKNIVERSSVLIPIFTQIIKESGHEHFNMIELGTRAGLLLNYDWYGYTFNKSVVLGDTEQMNIKVRINQYDSLDKIEPLVHPNQKIGITRNKMDIATEEDHLWLLSLYYPEENKRRKYYSKARKLFLEHPVDIYEGEEIQLLDEQLSTLPEDEPIIIFHIHVTKHWSDERKQQLLAVIQKHAQSKEIYHVHHQIFNSDIYLDSFFEGNVKREKLAHFDLNKLQIEWLYNQPIKL</sequence>